<reference evidence="2 3" key="1">
    <citation type="submission" date="2020-08" db="EMBL/GenBank/DDBJ databases">
        <title>Functional genomics of gut bacteria from endangered species of beetles.</title>
        <authorList>
            <person name="Carlos-Shanley C."/>
        </authorList>
    </citation>
    <scope>NUCLEOTIDE SEQUENCE [LARGE SCALE GENOMIC DNA]</scope>
    <source>
        <strain evidence="2 3">S00202</strain>
    </source>
</reference>
<sequence length="226" mass="25736">MASTAPLRSAILESWIMPLADMTNGAPERGLIPDLYRLIAAESQTPIELISIPRARIDMALDKAQVDILCYASPNWLHAPYHFIWSLPFMTQRDLLVGRERYPGFDGIESLSGTQLGTVLGYRYPSLKELLGSGKLQRVDSRSQHQVLEMLRAQRLDYGVSNELSLHWFNRQSPAKPPLIALEAIQEESIACLVRDDPQVPAQRVLRAMVRLQQRGEFNRLLQRYR</sequence>
<evidence type="ECO:0000313" key="3">
    <source>
        <dbReference type="Proteomes" id="UP000557193"/>
    </source>
</evidence>
<proteinExistence type="inferred from homology"/>
<dbReference type="Gene3D" id="3.40.190.10">
    <property type="entry name" value="Periplasmic binding protein-like II"/>
    <property type="match status" value="2"/>
</dbReference>
<protein>
    <submittedName>
        <fullName evidence="2">Polar amino acid transport system substrate-binding protein</fullName>
    </submittedName>
</protein>
<dbReference type="SUPFAM" id="SSF53850">
    <property type="entry name" value="Periplasmic binding protein-like II"/>
    <property type="match status" value="1"/>
</dbReference>
<dbReference type="EMBL" id="JACHLL010000002">
    <property type="protein sequence ID" value="MBB6341002.1"/>
    <property type="molecule type" value="Genomic_DNA"/>
</dbReference>
<keyword evidence="3" id="KW-1185">Reference proteome</keyword>
<dbReference type="RefSeq" id="WP_184681449.1">
    <property type="nucleotide sequence ID" value="NZ_JACHLL010000002.1"/>
</dbReference>
<dbReference type="AlphaFoldDB" id="A0A7X0BQX1"/>
<evidence type="ECO:0000256" key="1">
    <source>
        <dbReference type="ARBA" id="ARBA00010333"/>
    </source>
</evidence>
<organism evidence="2 3">
    <name type="scientific">Pseudomonas fluvialis</name>
    <dbReference type="NCBI Taxonomy" id="1793966"/>
    <lineage>
        <taxon>Bacteria</taxon>
        <taxon>Pseudomonadati</taxon>
        <taxon>Pseudomonadota</taxon>
        <taxon>Gammaproteobacteria</taxon>
        <taxon>Pseudomonadales</taxon>
        <taxon>Pseudomonadaceae</taxon>
        <taxon>Pseudomonas</taxon>
    </lineage>
</organism>
<comment type="caution">
    <text evidence="2">The sequence shown here is derived from an EMBL/GenBank/DDBJ whole genome shotgun (WGS) entry which is preliminary data.</text>
</comment>
<accession>A0A7X0BQX1</accession>
<gene>
    <name evidence="2" type="ORF">HNP49_001159</name>
</gene>
<dbReference type="PANTHER" id="PTHR35936">
    <property type="entry name" value="MEMBRANE-BOUND LYTIC MUREIN TRANSGLYCOSYLASE F"/>
    <property type="match status" value="1"/>
</dbReference>
<name>A0A7X0BQX1_9PSED</name>
<evidence type="ECO:0000313" key="2">
    <source>
        <dbReference type="EMBL" id="MBB6341002.1"/>
    </source>
</evidence>
<dbReference type="PANTHER" id="PTHR35936:SF6">
    <property type="entry name" value="AMINO ACID ABC TRANSPORTER SUBSTRATE-BINDING PAAT FAMILY PROTEIN"/>
    <property type="match status" value="1"/>
</dbReference>
<comment type="similarity">
    <text evidence="1">Belongs to the bacterial solute-binding protein 3 family.</text>
</comment>
<dbReference type="Proteomes" id="UP000557193">
    <property type="component" value="Unassembled WGS sequence"/>
</dbReference>